<evidence type="ECO:0000313" key="1">
    <source>
        <dbReference type="EMBL" id="MCS5726458.1"/>
    </source>
</evidence>
<organism evidence="1 2">
    <name type="scientific">Herbiconiux oxytropis</name>
    <dbReference type="NCBI Taxonomy" id="2970915"/>
    <lineage>
        <taxon>Bacteria</taxon>
        <taxon>Bacillati</taxon>
        <taxon>Actinomycetota</taxon>
        <taxon>Actinomycetes</taxon>
        <taxon>Micrococcales</taxon>
        <taxon>Microbacteriaceae</taxon>
        <taxon>Herbiconiux</taxon>
    </lineage>
</organism>
<dbReference type="AlphaFoldDB" id="A0AA42BWK9"/>
<name>A0AA42BWK9_9MICO</name>
<comment type="caution">
    <text evidence="1">The sequence shown here is derived from an EMBL/GenBank/DDBJ whole genome shotgun (WGS) entry which is preliminary data.</text>
</comment>
<accession>A0AA42BWK9</accession>
<proteinExistence type="predicted"/>
<evidence type="ECO:0008006" key="3">
    <source>
        <dbReference type="Google" id="ProtNLM"/>
    </source>
</evidence>
<dbReference type="RefSeq" id="WP_259528765.1">
    <property type="nucleotide sequence ID" value="NZ_JANLCK010000005.1"/>
</dbReference>
<dbReference type="SUPFAM" id="SSF81301">
    <property type="entry name" value="Nucleotidyltransferase"/>
    <property type="match status" value="1"/>
</dbReference>
<gene>
    <name evidence="1" type="ORF">N1028_11195</name>
</gene>
<dbReference type="Proteomes" id="UP001165587">
    <property type="component" value="Unassembled WGS sequence"/>
</dbReference>
<keyword evidence="2" id="KW-1185">Reference proteome</keyword>
<reference evidence="1" key="1">
    <citation type="submission" date="2022-08" db="EMBL/GenBank/DDBJ databases">
        <authorList>
            <person name="Deng Y."/>
            <person name="Han X.-F."/>
            <person name="Zhang Y.-Q."/>
        </authorList>
    </citation>
    <scope>NUCLEOTIDE SEQUENCE</scope>
    <source>
        <strain evidence="1">CPCC 203407</strain>
    </source>
</reference>
<sequence length="297" mass="31633">MAFQAFDADLRPGPDDVAPVRALRDEVALRLEADPSVLRVVEGGSWLNGTAVRDRSRLDLFVVVGSRARPPARLAGSLVPLLPADLLLDPQTDGSLVLERLGTPGLRLIPALESEHPDDAGVTAGSGELRVPDASGRWVRHRPVARSVLLSRLDGDGDGDGDAHAGGGAGGGGVRGLIRLLLAWKHRQAVPISSYYLETLALRQALQQHSFSVLWDACWVWERLRLDGLTRVPDPTSPDGRQGVRATATLAGAVAAQYPVERAATSSRAAVNAYLDGDLETSGAYLRMVFGSDFPGF</sequence>
<protein>
    <recommendedName>
        <fullName evidence="3">Nucleotidyltransferase domain-containing protein</fullName>
    </recommendedName>
</protein>
<dbReference type="InterPro" id="IPR043519">
    <property type="entry name" value="NT_sf"/>
</dbReference>
<dbReference type="EMBL" id="JANLCK010000005">
    <property type="protein sequence ID" value="MCS5726458.1"/>
    <property type="molecule type" value="Genomic_DNA"/>
</dbReference>
<evidence type="ECO:0000313" key="2">
    <source>
        <dbReference type="Proteomes" id="UP001165587"/>
    </source>
</evidence>